<reference evidence="2" key="2">
    <citation type="submission" date="2014-07" db="EMBL/GenBank/DDBJ databases">
        <authorList>
            <person name="Hull J."/>
        </authorList>
    </citation>
    <scope>NUCLEOTIDE SEQUENCE</scope>
</reference>
<feature type="region of interest" description="Disordered" evidence="1">
    <location>
        <begin position="45"/>
        <end position="64"/>
    </location>
</feature>
<proteinExistence type="predicted"/>
<dbReference type="PANTHER" id="PTHR16089:SF40">
    <property type="entry name" value="SUPPRESSOR OF ACTIVATED EGL-4 PROTEIN 1"/>
    <property type="match status" value="1"/>
</dbReference>
<dbReference type="GO" id="GO:0003714">
    <property type="term" value="F:transcription corepressor activity"/>
    <property type="evidence" value="ECO:0007669"/>
    <property type="project" value="TreeGrafter"/>
</dbReference>
<protein>
    <submittedName>
        <fullName evidence="2">Uncharacterized protein</fullName>
    </submittedName>
</protein>
<dbReference type="GO" id="GO:0006357">
    <property type="term" value="P:regulation of transcription by RNA polymerase II"/>
    <property type="evidence" value="ECO:0007669"/>
    <property type="project" value="TreeGrafter"/>
</dbReference>
<reference evidence="2" key="1">
    <citation type="journal article" date="2014" name="PLoS ONE">
        <title>Transcriptome-Based Identification of ABC Transporters in the Western Tarnished Plant Bug Lygus hesperus.</title>
        <authorList>
            <person name="Hull J.J."/>
            <person name="Chaney K."/>
            <person name="Geib S.M."/>
            <person name="Fabrick J.A."/>
            <person name="Brent C.S."/>
            <person name="Walsh D."/>
            <person name="Lavine L.C."/>
        </authorList>
    </citation>
    <scope>NUCLEOTIDE SEQUENCE</scope>
</reference>
<sequence length="145" mass="16297">ENNVTSIKTSTLSSKSLVTMKQRMTSHLLESVKEDLEDVFLSPSVPASPIRKKRPKLENPMANNTYISRLRTPRETSLNKERKLLYTPPPMLPPTRHGRGLYWQTVTTWPCSTTVKGVNSDETSTDLETDTEPAIECDSAAHINI</sequence>
<evidence type="ECO:0000256" key="1">
    <source>
        <dbReference type="SAM" id="MobiDB-lite"/>
    </source>
</evidence>
<name>A0A0A9WVB5_LYGHE</name>
<feature type="non-terminal residue" evidence="2">
    <location>
        <position position="1"/>
    </location>
</feature>
<dbReference type="PANTHER" id="PTHR16089">
    <property type="entry name" value="REST COREPRESSOR COREST PROTEIN-RELATED"/>
    <property type="match status" value="1"/>
</dbReference>
<organism evidence="2">
    <name type="scientific">Lygus hesperus</name>
    <name type="common">Western plant bug</name>
    <dbReference type="NCBI Taxonomy" id="30085"/>
    <lineage>
        <taxon>Eukaryota</taxon>
        <taxon>Metazoa</taxon>
        <taxon>Ecdysozoa</taxon>
        <taxon>Arthropoda</taxon>
        <taxon>Hexapoda</taxon>
        <taxon>Insecta</taxon>
        <taxon>Pterygota</taxon>
        <taxon>Neoptera</taxon>
        <taxon>Paraneoptera</taxon>
        <taxon>Hemiptera</taxon>
        <taxon>Heteroptera</taxon>
        <taxon>Panheteroptera</taxon>
        <taxon>Cimicomorpha</taxon>
        <taxon>Miridae</taxon>
        <taxon>Mirini</taxon>
        <taxon>Lygus</taxon>
    </lineage>
</organism>
<dbReference type="EMBL" id="GBHO01031945">
    <property type="protein sequence ID" value="JAG11659.1"/>
    <property type="molecule type" value="Transcribed_RNA"/>
</dbReference>
<dbReference type="InterPro" id="IPR051066">
    <property type="entry name" value="Trans_reg/Corepressor"/>
</dbReference>
<dbReference type="AlphaFoldDB" id="A0A0A9WVB5"/>
<feature type="non-terminal residue" evidence="2">
    <location>
        <position position="145"/>
    </location>
</feature>
<accession>A0A0A9WVB5</accession>
<gene>
    <name evidence="2" type="ORF">CM83_104571</name>
</gene>
<evidence type="ECO:0000313" key="2">
    <source>
        <dbReference type="EMBL" id="JAG11659.1"/>
    </source>
</evidence>
<dbReference type="GO" id="GO:0005667">
    <property type="term" value="C:transcription regulator complex"/>
    <property type="evidence" value="ECO:0007669"/>
    <property type="project" value="TreeGrafter"/>
</dbReference>
<dbReference type="GO" id="GO:0000118">
    <property type="term" value="C:histone deacetylase complex"/>
    <property type="evidence" value="ECO:0007669"/>
    <property type="project" value="TreeGrafter"/>
</dbReference>